<keyword evidence="1" id="KW-1133">Transmembrane helix</keyword>
<proteinExistence type="predicted"/>
<evidence type="ECO:0000256" key="1">
    <source>
        <dbReference type="SAM" id="Phobius"/>
    </source>
</evidence>
<dbReference type="PANTHER" id="PTHR21274:SF0">
    <property type="entry name" value="MECKELIN"/>
    <property type="match status" value="1"/>
</dbReference>
<feature type="transmembrane region" description="Helical" evidence="1">
    <location>
        <begin position="319"/>
        <end position="344"/>
    </location>
</feature>
<name>A0A8S1HT91_9PELO</name>
<dbReference type="InterPro" id="IPR019170">
    <property type="entry name" value="Meckelin"/>
</dbReference>
<feature type="transmembrane region" description="Helical" evidence="1">
    <location>
        <begin position="279"/>
        <end position="299"/>
    </location>
</feature>
<keyword evidence="3" id="KW-1185">Reference proteome</keyword>
<dbReference type="GO" id="GO:0036038">
    <property type="term" value="C:MKS complex"/>
    <property type="evidence" value="ECO:0007669"/>
    <property type="project" value="InterPro"/>
</dbReference>
<dbReference type="EMBL" id="CAJGYM010000131">
    <property type="protein sequence ID" value="CAD6198590.1"/>
    <property type="molecule type" value="Genomic_DNA"/>
</dbReference>
<dbReference type="GO" id="GO:0060271">
    <property type="term" value="P:cilium assembly"/>
    <property type="evidence" value="ECO:0007669"/>
    <property type="project" value="InterPro"/>
</dbReference>
<evidence type="ECO:0008006" key="4">
    <source>
        <dbReference type="Google" id="ProtNLM"/>
    </source>
</evidence>
<comment type="caution">
    <text evidence="2">The sequence shown here is derived from an EMBL/GenBank/DDBJ whole genome shotgun (WGS) entry which is preliminary data.</text>
</comment>
<feature type="transmembrane region" description="Helical" evidence="1">
    <location>
        <begin position="654"/>
        <end position="670"/>
    </location>
</feature>
<dbReference type="AlphaFoldDB" id="A0A8S1HT91"/>
<dbReference type="Pfam" id="PF09773">
    <property type="entry name" value="Meckelin"/>
    <property type="match status" value="3"/>
</dbReference>
<dbReference type="Proteomes" id="UP000835052">
    <property type="component" value="Unassembled WGS sequence"/>
</dbReference>
<keyword evidence="1" id="KW-0812">Transmembrane</keyword>
<reference evidence="2" key="1">
    <citation type="submission" date="2020-10" db="EMBL/GenBank/DDBJ databases">
        <authorList>
            <person name="Kikuchi T."/>
        </authorList>
    </citation>
    <scope>NUCLEOTIDE SEQUENCE</scope>
    <source>
        <strain evidence="2">NKZ352</strain>
    </source>
</reference>
<feature type="transmembrane region" description="Helical" evidence="1">
    <location>
        <begin position="676"/>
        <end position="695"/>
    </location>
</feature>
<accession>A0A8S1HT91</accession>
<organism evidence="2 3">
    <name type="scientific">Caenorhabditis auriculariae</name>
    <dbReference type="NCBI Taxonomy" id="2777116"/>
    <lineage>
        <taxon>Eukaryota</taxon>
        <taxon>Metazoa</taxon>
        <taxon>Ecdysozoa</taxon>
        <taxon>Nematoda</taxon>
        <taxon>Chromadorea</taxon>
        <taxon>Rhabditida</taxon>
        <taxon>Rhabditina</taxon>
        <taxon>Rhabditomorpha</taxon>
        <taxon>Rhabditoidea</taxon>
        <taxon>Rhabditidae</taxon>
        <taxon>Peloderinae</taxon>
        <taxon>Caenorhabditis</taxon>
    </lineage>
</organism>
<protein>
    <recommendedName>
        <fullName evidence="4">Meckelin</fullName>
    </recommendedName>
</protein>
<dbReference type="PANTHER" id="PTHR21274">
    <property type="entry name" value="MECKELIN"/>
    <property type="match status" value="1"/>
</dbReference>
<dbReference type="OrthoDB" id="419138at2759"/>
<keyword evidence="1" id="KW-0472">Membrane</keyword>
<evidence type="ECO:0000313" key="3">
    <source>
        <dbReference type="Proteomes" id="UP000835052"/>
    </source>
</evidence>
<gene>
    <name evidence="2" type="ORF">CAUJ_LOCUS14496</name>
</gene>
<evidence type="ECO:0000313" key="2">
    <source>
        <dbReference type="EMBL" id="CAD6198590.1"/>
    </source>
</evidence>
<feature type="transmembrane region" description="Helical" evidence="1">
    <location>
        <begin position="445"/>
        <end position="465"/>
    </location>
</feature>
<sequence>MTCTDGTTPDPDKNSCIDCNSTCSCSNSKCRSPDILKTTIRLQNGDEMRSKLSDDLLPLAFQQCSQGNIKQCQILINLCVLQHYERETNNACGLFDEARRSFNPWQITLDPLYFNGDSDSELGKEVAITQQYIFDNSDRSVIHLIFAIYNMEGDFDGFFDAKSFPLHFCQNDVQPGAPYRFGRRSGANSVNRLAKEQNRWILTRRFFLLDDFSITTKNGSVVRVASHVKFHIWFQKNGDGLIHPPYIEIDYNDNFERTTVESSFQVVYGRDPGPFDRDLEITMFVICPISVIWAALSAYSWGRRNGKVSAVDASSVLKLVLYECALLGDVFFIVVAVVACWTTFSYKSQTYVFYKLLSERQEQASERPTSRDISREVKQEAPVIWRTYLIANEWNELQRYRKTRLPLQIVTFLFLHEYFSLKNWAIVEPGFHRNLDDNFYDSTLLTRFAVVVFLYLSLAFIQWIIQVLLIERVILDPFHNFIDLCSVSNISVLSLTESLHGFYIHGRSVHGKGDAGMAEMNDFLQRERDSLCGFRGLEPSSELQTYIVNLPQAFRQKYDEIRQMANAQLGPSVTGHDAVTAKMHATVKAHGEMNEFLKAFIEHANSDLGYVIRDRTVAEAVLDLEFNDTSVTGNFMRDPSEMMFSRCFVYGNEWKWLSFECLLTCVIFLISDSIHLAFFVVFLTSSILKLIFSILSTNHLSRVGLVDNRFLL</sequence>